<keyword evidence="4" id="KW-0067">ATP-binding</keyword>
<gene>
    <name evidence="7" type="primary">hrpB</name>
    <name evidence="7" type="ORF">WI372_17670</name>
</gene>
<name>A0ABU9EDI8_9BACT</name>
<dbReference type="Pfam" id="PF00271">
    <property type="entry name" value="Helicase_C"/>
    <property type="match status" value="1"/>
</dbReference>
<dbReference type="InterPro" id="IPR027417">
    <property type="entry name" value="P-loop_NTPase"/>
</dbReference>
<dbReference type="PANTHER" id="PTHR43519">
    <property type="entry name" value="ATP-DEPENDENT RNA HELICASE HRPB"/>
    <property type="match status" value="1"/>
</dbReference>
<dbReference type="GO" id="GO:0004386">
    <property type="term" value="F:helicase activity"/>
    <property type="evidence" value="ECO:0007669"/>
    <property type="project" value="UniProtKB-KW"/>
</dbReference>
<dbReference type="SMART" id="SM00847">
    <property type="entry name" value="HA2"/>
    <property type="match status" value="1"/>
</dbReference>
<dbReference type="Pfam" id="PF00270">
    <property type="entry name" value="DEAD"/>
    <property type="match status" value="1"/>
</dbReference>
<keyword evidence="8" id="KW-1185">Reference proteome</keyword>
<evidence type="ECO:0000256" key="1">
    <source>
        <dbReference type="ARBA" id="ARBA00022741"/>
    </source>
</evidence>
<dbReference type="NCBIfam" id="TIGR01970">
    <property type="entry name" value="DEAH_box_HrpB"/>
    <property type="match status" value="1"/>
</dbReference>
<dbReference type="CDD" id="cd18791">
    <property type="entry name" value="SF2_C_RHA"/>
    <property type="match status" value="1"/>
</dbReference>
<dbReference type="InterPro" id="IPR001650">
    <property type="entry name" value="Helicase_C-like"/>
</dbReference>
<dbReference type="PROSITE" id="PS51194">
    <property type="entry name" value="HELICASE_CTER"/>
    <property type="match status" value="1"/>
</dbReference>
<evidence type="ECO:0000259" key="6">
    <source>
        <dbReference type="PROSITE" id="PS51194"/>
    </source>
</evidence>
<accession>A0ABU9EDI8</accession>
<evidence type="ECO:0000313" key="7">
    <source>
        <dbReference type="EMBL" id="MEK9502829.1"/>
    </source>
</evidence>
<feature type="domain" description="Helicase ATP-binding" evidence="5">
    <location>
        <begin position="20"/>
        <end position="184"/>
    </location>
</feature>
<evidence type="ECO:0000256" key="3">
    <source>
        <dbReference type="ARBA" id="ARBA00022806"/>
    </source>
</evidence>
<proteinExistence type="predicted"/>
<dbReference type="SMART" id="SM00487">
    <property type="entry name" value="DEXDc"/>
    <property type="match status" value="1"/>
</dbReference>
<protein>
    <submittedName>
        <fullName evidence="7">ATP-dependent helicase HrpB</fullName>
    </submittedName>
</protein>
<reference evidence="7 8" key="1">
    <citation type="submission" date="2024-02" db="EMBL/GenBank/DDBJ databases">
        <title>A novel Gemmatimonadota bacterium.</title>
        <authorList>
            <person name="Du Z.-J."/>
            <person name="Ye Y.-Q."/>
        </authorList>
    </citation>
    <scope>NUCLEOTIDE SEQUENCE [LARGE SCALE GENOMIC DNA]</scope>
    <source>
        <strain evidence="7 8">DH-20</strain>
    </source>
</reference>
<dbReference type="InterPro" id="IPR010225">
    <property type="entry name" value="HrpB"/>
</dbReference>
<dbReference type="RefSeq" id="WP_405281026.1">
    <property type="nucleotide sequence ID" value="NZ_JBBHLI010000015.1"/>
</dbReference>
<dbReference type="PANTHER" id="PTHR43519:SF1">
    <property type="entry name" value="ATP-DEPENDENT RNA HELICASE HRPB"/>
    <property type="match status" value="1"/>
</dbReference>
<dbReference type="SMART" id="SM00490">
    <property type="entry name" value="HELICc"/>
    <property type="match status" value="1"/>
</dbReference>
<dbReference type="Proteomes" id="UP001484239">
    <property type="component" value="Unassembled WGS sequence"/>
</dbReference>
<evidence type="ECO:0000313" key="8">
    <source>
        <dbReference type="Proteomes" id="UP001484239"/>
    </source>
</evidence>
<dbReference type="Gene3D" id="3.40.50.300">
    <property type="entry name" value="P-loop containing nucleotide triphosphate hydrolases"/>
    <property type="match status" value="2"/>
</dbReference>
<keyword evidence="3 7" id="KW-0347">Helicase</keyword>
<dbReference type="InterPro" id="IPR014001">
    <property type="entry name" value="Helicase_ATP-bd"/>
</dbReference>
<evidence type="ECO:0000259" key="5">
    <source>
        <dbReference type="PROSITE" id="PS51192"/>
    </source>
</evidence>
<dbReference type="InterPro" id="IPR049614">
    <property type="entry name" value="HrpB_DEXH"/>
</dbReference>
<feature type="domain" description="Helicase C-terminal" evidence="6">
    <location>
        <begin position="211"/>
        <end position="381"/>
    </location>
</feature>
<organism evidence="7 8">
    <name type="scientific">Gaopeijia maritima</name>
    <dbReference type="NCBI Taxonomy" id="3119007"/>
    <lineage>
        <taxon>Bacteria</taxon>
        <taxon>Pseudomonadati</taxon>
        <taxon>Gemmatimonadota</taxon>
        <taxon>Longimicrobiia</taxon>
        <taxon>Gaopeijiales</taxon>
        <taxon>Gaopeijiaceae</taxon>
        <taxon>Gaopeijia</taxon>
    </lineage>
</organism>
<dbReference type="Gene3D" id="1.20.120.1080">
    <property type="match status" value="1"/>
</dbReference>
<evidence type="ECO:0000256" key="2">
    <source>
        <dbReference type="ARBA" id="ARBA00022801"/>
    </source>
</evidence>
<dbReference type="Pfam" id="PF08482">
    <property type="entry name" value="HrpB_C"/>
    <property type="match status" value="1"/>
</dbReference>
<dbReference type="PROSITE" id="PS51192">
    <property type="entry name" value="HELICASE_ATP_BIND_1"/>
    <property type="match status" value="1"/>
</dbReference>
<sequence>MSRRPIAPPLPVDEALPELQRALAEAGSAVLVAPPGAGKTTRVPLALLDAGWLDGRRIVMLEPRRMAARAAAAQMARLLGERVGDTVGYRVRLDTRVGPRTRIEVVTEGVLTRMLQSDPGLEGVGAVVLDEFHERSLTADLGLALTQHARRLLRPDLRVLVMSATLDPVPVQRLLGGAPAVRSEGRVFPIETRYHAPPGRRESTPWAIAAQVTEAVRSAVRDESGDLLVFLPGAGEIRRVAESLGAVDLGSGVDVVPLHGRLGRDLQDRALAPSPMGRRKVVLATSIAETSLTIEGVRVVIDSGWMRVPRFDPGSGLTRLDTVRVSRDAADQRRGRAGRTAPGACVRLWSEDEHRGLVEARLPEVRDADLAPLLLDLGVFGASVDELEWLDAPPKTALVQAAELLRSLDLVDARGGVTDDGRAAARLGVHPRIGHMLVRARGVGRGGVACDLAALLGERDLLRADGRAPAVDARLRLEALRRASGPGLRGHRVDRGSRARVLREAEHLRRRLGVEGDDGLPIEEAVAAVAPLLAWAYPDRVGLRRDGARGRFLLRNGRGVRMFDDDPLAEAEAIVVADLDDGGREARIHLAAPLDREALERQFADRIEQAESVAFDPSSGRVRTVRIRRLGALELEASSIHRPDPHAVAEALCDGVRSAGLPSLPWTRETRQFVDRVRFLHALEPEPWPAMDDASLLDALEEWLAPFLTGMRSLDDLRRVDLAAALSTRVGWERGRRLDDEAPTHFEVPSGSRIALDYSDPRAPVLAVRLQEVFGLLETPRIGGGRVPLTVHLLSPASRPVQVTTDLASFWRTTYFEVRKDLRGRYPKHAWPEDPLTATALRGVPRRGQR</sequence>
<dbReference type="InterPro" id="IPR007502">
    <property type="entry name" value="Helicase-assoc_dom"/>
</dbReference>
<keyword evidence="2" id="KW-0378">Hydrolase</keyword>
<dbReference type="InterPro" id="IPR013689">
    <property type="entry name" value="RNA_helicase_ATP-dep_HrpB_C"/>
</dbReference>
<comment type="caution">
    <text evidence="7">The sequence shown here is derived from an EMBL/GenBank/DDBJ whole genome shotgun (WGS) entry which is preliminary data.</text>
</comment>
<dbReference type="EMBL" id="JBBHLI010000015">
    <property type="protein sequence ID" value="MEK9502829.1"/>
    <property type="molecule type" value="Genomic_DNA"/>
</dbReference>
<dbReference type="SUPFAM" id="SSF52540">
    <property type="entry name" value="P-loop containing nucleoside triphosphate hydrolases"/>
    <property type="match status" value="1"/>
</dbReference>
<dbReference type="CDD" id="cd17990">
    <property type="entry name" value="DEXHc_HrpB"/>
    <property type="match status" value="1"/>
</dbReference>
<keyword evidence="1" id="KW-0547">Nucleotide-binding</keyword>
<dbReference type="InterPro" id="IPR011545">
    <property type="entry name" value="DEAD/DEAH_box_helicase_dom"/>
</dbReference>
<dbReference type="PIRSF" id="PIRSF005496">
    <property type="entry name" value="ATP_hel_hrpB"/>
    <property type="match status" value="1"/>
</dbReference>
<evidence type="ECO:0000256" key="4">
    <source>
        <dbReference type="ARBA" id="ARBA00022840"/>
    </source>
</evidence>